<dbReference type="PANTHER" id="PTHR23028:SF53">
    <property type="entry name" value="ACYL_TRANSF_3 DOMAIN-CONTAINING PROTEIN"/>
    <property type="match status" value="1"/>
</dbReference>
<evidence type="ECO:0000259" key="3">
    <source>
        <dbReference type="Pfam" id="PF01757"/>
    </source>
</evidence>
<feature type="transmembrane region" description="Helical" evidence="2">
    <location>
        <begin position="377"/>
        <end position="398"/>
    </location>
</feature>
<dbReference type="InterPro" id="IPR043968">
    <property type="entry name" value="SGNH"/>
</dbReference>
<feature type="transmembrane region" description="Helical" evidence="2">
    <location>
        <begin position="174"/>
        <end position="191"/>
    </location>
</feature>
<name>X5DI11_9CORY</name>
<sequence>MCSETGAWDGMLYRAMNSSTTQPGTNRAPAGRPRPSHRRDIDGLRGLAIALVVIFHVFVGRVSSGVDVFLLVGGIFFFAPQIRNALNPSGLTVLQSFLRIFRRLYPALIAVVGVTLVLAVVVYAEVRWVNAGTDATSSLLYVQNFHLASEGQEYTAINRDVSLYQHIWSMSVQMQIYVGSLLVIALLAALFRKRAKAGATLLHWLLVVGTLASFGYATWLGQHDQALNYYSPLSRFWEIGLGGLFGIWLLGITIPRSLRWVRWPAGLVGLILIIVTGLYLDGAAQFPGPWTLVPLAGAMLVIFAGNPESTDGVSAPAPSTGVSRMLDGRIFQFLGRTSYSLYLWHWPLLTLATFWFSTSTASQAGGLRGITATLGTLEGAVVGTGVIVLSLLLAWLTLRLVETPLRQKSKPHRSWVLFDRGYWRASLRSRGKVVATLVVILASGAVFAFAPIAQARIDNRAQELGVQDVDPAEYPGPNAYLQDADVPDGLPVLPDPSDDAPMLAETLKDGCLAHFDHTDLVLTKWFNEEDEPCEYGDVDSDRTMYLVGGSHSEHYLPALDLIAKQRNFKIVPILKLGCVIGMDIPKWDGSDYPECREWQQKAEDYIFENPPSEGIFMTVTRPTTIEGDGPDQVPPEYVEMVRRLSDAGIHTWGMRDTPWVLDSPGVQGNARLCVAEDRGEDCGVDEAESLAPVNPALGAYRGLDLTNIDVTDAVCRDGRCPGVVGNVLVYRDAQHFTNLFAAMLAPEISRQMYDPEALEESRRAAEESENVMPATPEGEVQKDVFRLPKPGEEGYLEDPGADTGDEPAAPPAPPVPDPAPAPDQGWVDPGWSDPGYVDPGYVDPGWVDPGYVDPGYGYAPPY</sequence>
<evidence type="ECO:0000313" key="6">
    <source>
        <dbReference type="Proteomes" id="UP000023703"/>
    </source>
</evidence>
<protein>
    <submittedName>
        <fullName evidence="5">Putative membrane protein</fullName>
    </submittedName>
</protein>
<dbReference type="InterPro" id="IPR050879">
    <property type="entry name" value="Acyltransferase_3"/>
</dbReference>
<gene>
    <name evidence="5" type="ORF">CGLY_01200</name>
</gene>
<dbReference type="STRING" id="1404245.CGLY_01200"/>
<feature type="transmembrane region" description="Helical" evidence="2">
    <location>
        <begin position="286"/>
        <end position="304"/>
    </location>
</feature>
<dbReference type="GO" id="GO:0016747">
    <property type="term" value="F:acyltransferase activity, transferring groups other than amino-acyl groups"/>
    <property type="evidence" value="ECO:0007669"/>
    <property type="project" value="InterPro"/>
</dbReference>
<keyword evidence="6" id="KW-1185">Reference proteome</keyword>
<feature type="compositionally biased region" description="Basic and acidic residues" evidence="1">
    <location>
        <begin position="779"/>
        <end position="792"/>
    </location>
</feature>
<keyword evidence="2" id="KW-0812">Transmembrane</keyword>
<dbReference type="PANTHER" id="PTHR23028">
    <property type="entry name" value="ACETYLTRANSFERASE"/>
    <property type="match status" value="1"/>
</dbReference>
<dbReference type="GO" id="GO:0009103">
    <property type="term" value="P:lipopolysaccharide biosynthetic process"/>
    <property type="evidence" value="ECO:0007669"/>
    <property type="project" value="TreeGrafter"/>
</dbReference>
<feature type="region of interest" description="Disordered" evidence="1">
    <location>
        <begin position="755"/>
        <end position="835"/>
    </location>
</feature>
<dbReference type="InterPro" id="IPR002656">
    <property type="entry name" value="Acyl_transf_3_dom"/>
</dbReference>
<dbReference type="Pfam" id="PF19040">
    <property type="entry name" value="SGNH"/>
    <property type="match status" value="1"/>
</dbReference>
<feature type="compositionally biased region" description="Acidic residues" evidence="1">
    <location>
        <begin position="794"/>
        <end position="805"/>
    </location>
</feature>
<reference evidence="5 6" key="1">
    <citation type="journal article" date="2015" name="Int. J. Syst. Evol. Microbiol.">
        <title>Revisiting Corynebacterium glyciniphilum (ex Kubota et al., 1972) sp. nov., nom. rev., isolated from putrefied banana.</title>
        <authorList>
            <person name="Al-Dilaimi A."/>
            <person name="Bednarz H."/>
            <person name="Lomker A."/>
            <person name="Niehaus K."/>
            <person name="Kalinowski J."/>
            <person name="Ruckert C."/>
        </authorList>
    </citation>
    <scope>NUCLEOTIDE SEQUENCE [LARGE SCALE GENOMIC DNA]</scope>
    <source>
        <strain evidence="5">AJ 3170</strain>
    </source>
</reference>
<feature type="domain" description="Acyltransferase 3" evidence="3">
    <location>
        <begin position="40"/>
        <end position="396"/>
    </location>
</feature>
<feature type="transmembrane region" description="Helical" evidence="2">
    <location>
        <begin position="198"/>
        <end position="216"/>
    </location>
</feature>
<dbReference type="HOGENOM" id="CLU_005679_10_1_11"/>
<feature type="compositionally biased region" description="Pro residues" evidence="1">
    <location>
        <begin position="808"/>
        <end position="821"/>
    </location>
</feature>
<dbReference type="GO" id="GO:0016020">
    <property type="term" value="C:membrane"/>
    <property type="evidence" value="ECO:0007669"/>
    <property type="project" value="TreeGrafter"/>
</dbReference>
<dbReference type="KEGG" id="cgy:CGLY_01200"/>
<dbReference type="Pfam" id="PF01757">
    <property type="entry name" value="Acyl_transf_3"/>
    <property type="match status" value="1"/>
</dbReference>
<feature type="transmembrane region" description="Helical" evidence="2">
    <location>
        <begin position="261"/>
        <end position="280"/>
    </location>
</feature>
<keyword evidence="2" id="KW-0472">Membrane</keyword>
<evidence type="ECO:0000313" key="5">
    <source>
        <dbReference type="EMBL" id="AHW62688.1"/>
    </source>
</evidence>
<keyword evidence="2" id="KW-1133">Transmembrane helix</keyword>
<dbReference type="EMBL" id="CP006842">
    <property type="protein sequence ID" value="AHW62688.1"/>
    <property type="molecule type" value="Genomic_DNA"/>
</dbReference>
<proteinExistence type="predicted"/>
<dbReference type="Proteomes" id="UP000023703">
    <property type="component" value="Chromosome"/>
</dbReference>
<feature type="transmembrane region" description="Helical" evidence="2">
    <location>
        <begin position="65"/>
        <end position="83"/>
    </location>
</feature>
<organism evidence="5 6">
    <name type="scientific">Corynebacterium glyciniphilum AJ 3170</name>
    <dbReference type="NCBI Taxonomy" id="1404245"/>
    <lineage>
        <taxon>Bacteria</taxon>
        <taxon>Bacillati</taxon>
        <taxon>Actinomycetota</taxon>
        <taxon>Actinomycetes</taxon>
        <taxon>Mycobacteriales</taxon>
        <taxon>Corynebacteriaceae</taxon>
        <taxon>Corynebacterium</taxon>
    </lineage>
</organism>
<feature type="domain" description="SGNH" evidence="4">
    <location>
        <begin position="529"/>
        <end position="749"/>
    </location>
</feature>
<evidence type="ECO:0000256" key="1">
    <source>
        <dbReference type="SAM" id="MobiDB-lite"/>
    </source>
</evidence>
<feature type="transmembrane region" description="Helical" evidence="2">
    <location>
        <begin position="236"/>
        <end position="254"/>
    </location>
</feature>
<feature type="transmembrane region" description="Helical" evidence="2">
    <location>
        <begin position="433"/>
        <end position="453"/>
    </location>
</feature>
<feature type="region of interest" description="Disordered" evidence="1">
    <location>
        <begin position="17"/>
        <end position="36"/>
    </location>
</feature>
<evidence type="ECO:0000256" key="2">
    <source>
        <dbReference type="SAM" id="Phobius"/>
    </source>
</evidence>
<dbReference type="eggNOG" id="COG1835">
    <property type="taxonomic scope" value="Bacteria"/>
</dbReference>
<feature type="transmembrane region" description="Helical" evidence="2">
    <location>
        <begin position="339"/>
        <end position="357"/>
    </location>
</feature>
<evidence type="ECO:0000259" key="4">
    <source>
        <dbReference type="Pfam" id="PF19040"/>
    </source>
</evidence>
<dbReference type="AlphaFoldDB" id="X5DI11"/>
<accession>X5DI11</accession>
<feature type="transmembrane region" description="Helical" evidence="2">
    <location>
        <begin position="104"/>
        <end position="124"/>
    </location>
</feature>